<gene>
    <name evidence="1" type="ordered locus">MYPU_1250</name>
</gene>
<evidence type="ECO:0000313" key="1">
    <source>
        <dbReference type="EMBL" id="CAC13298.1"/>
    </source>
</evidence>
<dbReference type="KEGG" id="mpu:MYPU_1250"/>
<name>Q98R85_MYCPU</name>
<dbReference type="Proteomes" id="UP000000528">
    <property type="component" value="Chromosome"/>
</dbReference>
<evidence type="ECO:0000313" key="2">
    <source>
        <dbReference type="Proteomes" id="UP000000528"/>
    </source>
</evidence>
<keyword evidence="2" id="KW-1185">Reference proteome</keyword>
<organism evidence="2">
    <name type="scientific">Mycoplasmopsis pulmonis (strain UAB CTIP)</name>
    <name type="common">Mycoplasma pulmonis</name>
    <dbReference type="NCBI Taxonomy" id="272635"/>
    <lineage>
        <taxon>Bacteria</taxon>
        <taxon>Bacillati</taxon>
        <taxon>Mycoplasmatota</taxon>
        <taxon>Mycoplasmoidales</taxon>
        <taxon>Metamycoplasmataceae</taxon>
        <taxon>Mycoplasmopsis</taxon>
    </lineage>
</organism>
<sequence>MIQAKLNIKKLTIFDKDLSNKYDINLDLELKGKLALVSTQDFLVQQFQEVFIKPKHTNAEILVDDFNDFYLEAENFLYMRAVDFEEKNPCTLLSSYNFLKYQFIKNQVVKKRNNALQKKSEVDMNSIIFLQNGASSEEVDEYKNALLLQLNNFKNYNNQINDIEVEKRKNLKSAFQNHQQLKWLKKMLKKVTDNLLFEQSEKDKILSQFNYQYKSKIVEAQDKFKNEKIKFINDFKKLMSEIKKADNEFKIKDEKLKTNLLSIEKNLKQLYGTKMRIPNLVHQENIDKYYLRTQKPSVLFKGAFDKLIKKFKLNHLLKKSWLFLKDEEKLILFLLAQLVLVPSIVSIKQEVLISQKYQHIYDYLIKTISEKSLIIYRTNNIRKAIENKAKILLIEERGWSLIEDGYESYKLPKNVDEALVLKSLDKLNFLKATFNQQNICFNNRAFHTIENIRLKENEGYMIFSSLDALQTYSESYETGEILEIDSLGDKKIALLNWENFDQKVWVTLLAHEIHYIGQKIYFEIQSPVRNTYYKKSKWNLIYDQENN</sequence>
<dbReference type="HOGENOM" id="CLU_497655_0_0_14"/>
<dbReference type="EMBL" id="AL445563">
    <property type="protein sequence ID" value="CAC13298.1"/>
    <property type="molecule type" value="Genomic_DNA"/>
</dbReference>
<protein>
    <submittedName>
        <fullName evidence="1">Uncharacterized protein</fullName>
    </submittedName>
</protein>
<reference evidence="1 2" key="1">
    <citation type="journal article" date="2001" name="Nucleic Acids Res.">
        <title>The complete genome sequence of the murine respiratory pathogen Mycoplasma pulmonis.</title>
        <authorList>
            <person name="Chambaud I."/>
            <person name="Heilig R."/>
            <person name="Ferris S."/>
            <person name="Barbe V."/>
            <person name="Samson D."/>
            <person name="Galisson F."/>
            <person name="Moszer I."/>
            <person name="Dybvig K."/>
            <person name="Wroblewski H."/>
            <person name="Viari A."/>
            <person name="Rocha E.P.C."/>
            <person name="Blanchard A."/>
        </authorList>
    </citation>
    <scope>NUCLEOTIDE SEQUENCE [LARGE SCALE GENOMIC DNA]</scope>
    <source>
        <strain evidence="1 2">UAB CTIP</strain>
    </source>
</reference>
<dbReference type="BioCyc" id="MPUL272635:G1GT6-124-MONOMER"/>
<dbReference type="PIR" id="E90527">
    <property type="entry name" value="E90527"/>
</dbReference>
<dbReference type="STRING" id="272635.gene:17576706"/>
<dbReference type="AlphaFoldDB" id="Q98R85"/>
<proteinExistence type="predicted"/>
<accession>Q98R85</accession>
<dbReference type="RefSeq" id="WP_010924929.1">
    <property type="nucleotide sequence ID" value="NC_002771.1"/>
</dbReference>